<sequence length="329" mass="35657">MYTPTAREVSVAFDLDPGGELVHVRRGDTDAWRLGSYFVKGYFRATGGQFNGDGLIDQLTVAMAFEQLALDAGVDMPSPVTPVDPVLGWLTRIEDRLFRVHEWVEHQPGDLASSGSASADVSAWLGRTMLQVHQLQPLGEAPLPRWWRGSVRSPATWEGWLAKARDMPWVGLYEETLPQLLLAAERVAAACDSVPDLVTTHGDFKPHNIVNSPTGPVLVDWDSVRTDSAALEAARGAYIFAAGDPDGIAAILATYTGDLTWPGEDLFLSVTRNHLQILGEHLQIALGENPPARWMGDLAAIHTAITTSLQALPAKLTELRQLASGISPA</sequence>
<feature type="domain" description="Aminoglycoside phosphotransferase" evidence="1">
    <location>
        <begin position="74"/>
        <end position="261"/>
    </location>
</feature>
<dbReference type="Gene3D" id="3.90.1200.10">
    <property type="match status" value="1"/>
</dbReference>
<evidence type="ECO:0000259" key="1">
    <source>
        <dbReference type="Pfam" id="PF01636"/>
    </source>
</evidence>
<accession>A0ABN2DAR7</accession>
<dbReference type="SUPFAM" id="SSF56112">
    <property type="entry name" value="Protein kinase-like (PK-like)"/>
    <property type="match status" value="1"/>
</dbReference>
<organism evidence="2 3">
    <name type="scientific">Kribbella karoonensis</name>
    <dbReference type="NCBI Taxonomy" id="324851"/>
    <lineage>
        <taxon>Bacteria</taxon>
        <taxon>Bacillati</taxon>
        <taxon>Actinomycetota</taxon>
        <taxon>Actinomycetes</taxon>
        <taxon>Propionibacteriales</taxon>
        <taxon>Kribbellaceae</taxon>
        <taxon>Kribbella</taxon>
    </lineage>
</organism>
<gene>
    <name evidence="2" type="ORF">GCM10009742_13620</name>
</gene>
<dbReference type="RefSeq" id="WP_344188546.1">
    <property type="nucleotide sequence ID" value="NZ_BAAAND010000002.1"/>
</dbReference>
<proteinExistence type="predicted"/>
<dbReference type="EMBL" id="BAAAND010000002">
    <property type="protein sequence ID" value="GAA1572158.1"/>
    <property type="molecule type" value="Genomic_DNA"/>
</dbReference>
<evidence type="ECO:0000313" key="3">
    <source>
        <dbReference type="Proteomes" id="UP001500190"/>
    </source>
</evidence>
<keyword evidence="3" id="KW-1185">Reference proteome</keyword>
<evidence type="ECO:0000313" key="2">
    <source>
        <dbReference type="EMBL" id="GAA1572158.1"/>
    </source>
</evidence>
<dbReference type="InterPro" id="IPR011009">
    <property type="entry name" value="Kinase-like_dom_sf"/>
</dbReference>
<dbReference type="Proteomes" id="UP001500190">
    <property type="component" value="Unassembled WGS sequence"/>
</dbReference>
<protein>
    <recommendedName>
        <fullName evidence="1">Aminoglycoside phosphotransferase domain-containing protein</fullName>
    </recommendedName>
</protein>
<name>A0ABN2DAR7_9ACTN</name>
<dbReference type="Pfam" id="PF01636">
    <property type="entry name" value="APH"/>
    <property type="match status" value="1"/>
</dbReference>
<comment type="caution">
    <text evidence="2">The sequence shown here is derived from an EMBL/GenBank/DDBJ whole genome shotgun (WGS) entry which is preliminary data.</text>
</comment>
<dbReference type="InterPro" id="IPR002575">
    <property type="entry name" value="Aminoglycoside_PTrfase"/>
</dbReference>
<reference evidence="2 3" key="1">
    <citation type="journal article" date="2019" name="Int. J. Syst. Evol. Microbiol.">
        <title>The Global Catalogue of Microorganisms (GCM) 10K type strain sequencing project: providing services to taxonomists for standard genome sequencing and annotation.</title>
        <authorList>
            <consortium name="The Broad Institute Genomics Platform"/>
            <consortium name="The Broad Institute Genome Sequencing Center for Infectious Disease"/>
            <person name="Wu L."/>
            <person name="Ma J."/>
        </authorList>
    </citation>
    <scope>NUCLEOTIDE SEQUENCE [LARGE SCALE GENOMIC DNA]</scope>
    <source>
        <strain evidence="2 3">JCM 14304</strain>
    </source>
</reference>